<feature type="transmembrane region" description="Helical" evidence="7">
    <location>
        <begin position="103"/>
        <end position="121"/>
    </location>
</feature>
<comment type="subcellular location">
    <subcellularLocation>
        <location evidence="1">Endomembrane system</location>
        <topology evidence="1">Multi-pass membrane protein</topology>
    </subcellularLocation>
    <subcellularLocation>
        <location evidence="6">Membrane</location>
        <topology evidence="6">Multi-pass membrane protein</topology>
    </subcellularLocation>
</comment>
<dbReference type="InterPro" id="IPR001750">
    <property type="entry name" value="ND/Mrp_TM"/>
</dbReference>
<feature type="transmembrane region" description="Helical" evidence="7">
    <location>
        <begin position="127"/>
        <end position="146"/>
    </location>
</feature>
<protein>
    <submittedName>
        <fullName evidence="9">NADH:ubiquinone oxidoreductase subunit M</fullName>
    </submittedName>
</protein>
<evidence type="ECO:0000256" key="3">
    <source>
        <dbReference type="ARBA" id="ARBA00022692"/>
    </source>
</evidence>
<evidence type="ECO:0000256" key="5">
    <source>
        <dbReference type="ARBA" id="ARBA00023136"/>
    </source>
</evidence>
<dbReference type="InterPro" id="IPR010227">
    <property type="entry name" value="NADH_Q_OxRdtase_chainM/4"/>
</dbReference>
<proteinExistence type="inferred from homology"/>
<feature type="transmembrane region" description="Helical" evidence="7">
    <location>
        <begin position="365"/>
        <end position="386"/>
    </location>
</feature>
<dbReference type="NCBIfam" id="TIGR01972">
    <property type="entry name" value="NDH_I_M"/>
    <property type="match status" value="1"/>
</dbReference>
<evidence type="ECO:0000256" key="1">
    <source>
        <dbReference type="ARBA" id="ARBA00004127"/>
    </source>
</evidence>
<dbReference type="GO" id="GO:0016020">
    <property type="term" value="C:membrane"/>
    <property type="evidence" value="ECO:0007669"/>
    <property type="project" value="UniProtKB-SubCell"/>
</dbReference>
<evidence type="ECO:0000256" key="7">
    <source>
        <dbReference type="SAM" id="Phobius"/>
    </source>
</evidence>
<evidence type="ECO:0000256" key="4">
    <source>
        <dbReference type="ARBA" id="ARBA00022989"/>
    </source>
</evidence>
<feature type="transmembrane region" description="Helical" evidence="7">
    <location>
        <begin position="296"/>
        <end position="315"/>
    </location>
</feature>
<evidence type="ECO:0000256" key="6">
    <source>
        <dbReference type="RuleBase" id="RU000320"/>
    </source>
</evidence>
<evidence type="ECO:0000313" key="9">
    <source>
        <dbReference type="EMBL" id="GGB18975.1"/>
    </source>
</evidence>
<name>A0A8J2UHN3_9BACT</name>
<dbReference type="Proteomes" id="UP000607559">
    <property type="component" value="Unassembled WGS sequence"/>
</dbReference>
<dbReference type="AlphaFoldDB" id="A0A8J2UHN3"/>
<feature type="transmembrane region" description="Helical" evidence="7">
    <location>
        <begin position="6"/>
        <end position="22"/>
    </location>
</feature>
<dbReference type="GO" id="GO:0003954">
    <property type="term" value="F:NADH dehydrogenase activity"/>
    <property type="evidence" value="ECO:0007669"/>
    <property type="project" value="TreeGrafter"/>
</dbReference>
<evidence type="ECO:0000256" key="2">
    <source>
        <dbReference type="ARBA" id="ARBA00009025"/>
    </source>
</evidence>
<dbReference type="GO" id="GO:0008137">
    <property type="term" value="F:NADH dehydrogenase (ubiquinone) activity"/>
    <property type="evidence" value="ECO:0007669"/>
    <property type="project" value="InterPro"/>
</dbReference>
<feature type="domain" description="NADH:quinone oxidoreductase/Mrp antiporter transmembrane" evidence="8">
    <location>
        <begin position="122"/>
        <end position="410"/>
    </location>
</feature>
<feature type="transmembrane region" description="Helical" evidence="7">
    <location>
        <begin position="204"/>
        <end position="223"/>
    </location>
</feature>
<feature type="transmembrane region" description="Helical" evidence="7">
    <location>
        <begin position="451"/>
        <end position="467"/>
    </location>
</feature>
<feature type="transmembrane region" description="Helical" evidence="7">
    <location>
        <begin position="406"/>
        <end position="424"/>
    </location>
</feature>
<evidence type="ECO:0000259" key="8">
    <source>
        <dbReference type="Pfam" id="PF00361"/>
    </source>
</evidence>
<dbReference type="PANTHER" id="PTHR43507">
    <property type="entry name" value="NADH-UBIQUINONE OXIDOREDUCTASE CHAIN 4"/>
    <property type="match status" value="1"/>
</dbReference>
<dbReference type="GO" id="GO:0012505">
    <property type="term" value="C:endomembrane system"/>
    <property type="evidence" value="ECO:0007669"/>
    <property type="project" value="UniProtKB-SubCell"/>
</dbReference>
<evidence type="ECO:0000313" key="10">
    <source>
        <dbReference type="Proteomes" id="UP000607559"/>
    </source>
</evidence>
<sequence>MIPVLLIVIPLVSGLLGFFLRSEKTARGWALLSSLVTLAVTLWGVGVDKTSPLLQANVEWLPDLGSRFAVGLDGLSLILSLLTAVSFPLIFIATWRDQYKRAWNFYALMLLSQAGLLGVFVATDALLFYFFWELALIPVYFLCSQWGGERRIAATFKFFVYTFVGSLLMLVGIIWLYFHTPDHSFSMESFYKLRSTISNSDQTWVFWLLFVAFAIKMPIWPLHTWQPDTYEQSPTATTMVLSAIMVKMGVFGVIRWLAPVLPIGTWAWGDTVSVACIIGMVYASLIAMKQDDLKRLVAYSSIAHVGLMALAIFATDQSGMQGVMIQMFNHGINILGMWIVVDLIERQFGTRKISQLGGLATKAPGLAILLVIVALANVALPLTNAFVGEFLLFSGVFTSTATQYNVVFTAVAMLSVILSAVYTLKMIQGVFYGKTNALTEKAVDIRLNEKVALGVIVVMIVFIGVYPKPVLELTKDAADFILTKMNYK</sequence>
<feature type="transmembrane region" description="Helical" evidence="7">
    <location>
        <begin position="158"/>
        <end position="178"/>
    </location>
</feature>
<reference evidence="9" key="2">
    <citation type="submission" date="2020-09" db="EMBL/GenBank/DDBJ databases">
        <authorList>
            <person name="Sun Q."/>
            <person name="Zhou Y."/>
        </authorList>
    </citation>
    <scope>NUCLEOTIDE SEQUENCE</scope>
    <source>
        <strain evidence="9">CGMCC 1.15448</strain>
    </source>
</reference>
<feature type="transmembrane region" description="Helical" evidence="7">
    <location>
        <begin position="29"/>
        <end position="47"/>
    </location>
</feature>
<dbReference type="PANTHER" id="PTHR43507:SF1">
    <property type="entry name" value="NADH-UBIQUINONE OXIDOREDUCTASE CHAIN 4"/>
    <property type="match status" value="1"/>
</dbReference>
<dbReference type="RefSeq" id="WP_188936650.1">
    <property type="nucleotide sequence ID" value="NZ_BMJC01000005.1"/>
</dbReference>
<organism evidence="9 10">
    <name type="scientific">Puia dinghuensis</name>
    <dbReference type="NCBI Taxonomy" id="1792502"/>
    <lineage>
        <taxon>Bacteria</taxon>
        <taxon>Pseudomonadati</taxon>
        <taxon>Bacteroidota</taxon>
        <taxon>Chitinophagia</taxon>
        <taxon>Chitinophagales</taxon>
        <taxon>Chitinophagaceae</taxon>
        <taxon>Puia</taxon>
    </lineage>
</organism>
<dbReference type="Pfam" id="PF00361">
    <property type="entry name" value="Proton_antipo_M"/>
    <property type="match status" value="1"/>
</dbReference>
<dbReference type="GO" id="GO:0048039">
    <property type="term" value="F:ubiquinone binding"/>
    <property type="evidence" value="ECO:0007669"/>
    <property type="project" value="TreeGrafter"/>
</dbReference>
<dbReference type="PRINTS" id="PR01437">
    <property type="entry name" value="NUOXDRDTASE4"/>
</dbReference>
<keyword evidence="4 7" id="KW-1133">Transmembrane helix</keyword>
<keyword evidence="5 7" id="KW-0472">Membrane</keyword>
<gene>
    <name evidence="9" type="primary">nuoM-1</name>
    <name evidence="9" type="ORF">GCM10011511_48430</name>
</gene>
<feature type="transmembrane region" description="Helical" evidence="7">
    <location>
        <begin position="235"/>
        <end position="257"/>
    </location>
</feature>
<feature type="transmembrane region" description="Helical" evidence="7">
    <location>
        <begin position="263"/>
        <end position="284"/>
    </location>
</feature>
<feature type="transmembrane region" description="Helical" evidence="7">
    <location>
        <begin position="327"/>
        <end position="344"/>
    </location>
</feature>
<reference evidence="9" key="1">
    <citation type="journal article" date="2014" name="Int. J. Syst. Evol. Microbiol.">
        <title>Complete genome sequence of Corynebacterium casei LMG S-19264T (=DSM 44701T), isolated from a smear-ripened cheese.</title>
        <authorList>
            <consortium name="US DOE Joint Genome Institute (JGI-PGF)"/>
            <person name="Walter F."/>
            <person name="Albersmeier A."/>
            <person name="Kalinowski J."/>
            <person name="Ruckert C."/>
        </authorList>
    </citation>
    <scope>NUCLEOTIDE SEQUENCE</scope>
    <source>
        <strain evidence="9">CGMCC 1.15448</strain>
    </source>
</reference>
<dbReference type="GO" id="GO:0042773">
    <property type="term" value="P:ATP synthesis coupled electron transport"/>
    <property type="evidence" value="ECO:0007669"/>
    <property type="project" value="InterPro"/>
</dbReference>
<keyword evidence="10" id="KW-1185">Reference proteome</keyword>
<dbReference type="EMBL" id="BMJC01000005">
    <property type="protein sequence ID" value="GGB18975.1"/>
    <property type="molecule type" value="Genomic_DNA"/>
</dbReference>
<accession>A0A8J2UHN3</accession>
<keyword evidence="3 6" id="KW-0812">Transmembrane</keyword>
<comment type="caution">
    <text evidence="9">The sequence shown here is derived from an EMBL/GenBank/DDBJ whole genome shotgun (WGS) entry which is preliminary data.</text>
</comment>
<dbReference type="InterPro" id="IPR003918">
    <property type="entry name" value="NADH_UbQ_OxRdtase"/>
</dbReference>
<dbReference type="GO" id="GO:0015990">
    <property type="term" value="P:electron transport coupled proton transport"/>
    <property type="evidence" value="ECO:0007669"/>
    <property type="project" value="TreeGrafter"/>
</dbReference>
<comment type="similarity">
    <text evidence="2">Belongs to the complex I subunit 4 family.</text>
</comment>
<feature type="transmembrane region" description="Helical" evidence="7">
    <location>
        <begin position="67"/>
        <end position="91"/>
    </location>
</feature>